<proteinExistence type="predicted"/>
<keyword evidence="2" id="KW-1185">Reference proteome</keyword>
<dbReference type="Proteomes" id="UP001243846">
    <property type="component" value="Unassembled WGS sequence"/>
</dbReference>
<comment type="caution">
    <text evidence="1">The sequence shown here is derived from an EMBL/GenBank/DDBJ whole genome shotgun (WGS) entry which is preliminary data.</text>
</comment>
<name>A0ABT8D422_9RHOB</name>
<evidence type="ECO:0000313" key="2">
    <source>
        <dbReference type="Proteomes" id="UP001243846"/>
    </source>
</evidence>
<sequence length="73" mass="8265">MNHETKRTLPKAQREEFEALFPEAKLEIAAHLIPSNALQKELIRRHVKNDKDLLAPQTALQSTNVDGWPASAH</sequence>
<organism evidence="1 2">
    <name type="scientific">Paracoccus cavernae</name>
    <dbReference type="NCBI Taxonomy" id="1571207"/>
    <lineage>
        <taxon>Bacteria</taxon>
        <taxon>Pseudomonadati</taxon>
        <taxon>Pseudomonadota</taxon>
        <taxon>Alphaproteobacteria</taxon>
        <taxon>Rhodobacterales</taxon>
        <taxon>Paracoccaceae</taxon>
        <taxon>Paracoccus</taxon>
    </lineage>
</organism>
<evidence type="ECO:0000313" key="1">
    <source>
        <dbReference type="EMBL" id="MDN3711146.1"/>
    </source>
</evidence>
<protein>
    <submittedName>
        <fullName evidence="1">Uncharacterized protein</fullName>
    </submittedName>
</protein>
<dbReference type="EMBL" id="JAUFRC010000001">
    <property type="protein sequence ID" value="MDN3711146.1"/>
    <property type="molecule type" value="Genomic_DNA"/>
</dbReference>
<accession>A0ABT8D422</accession>
<gene>
    <name evidence="1" type="ORF">QWZ10_03680</name>
</gene>
<reference evidence="2" key="1">
    <citation type="journal article" date="2019" name="Int. J. Syst. Evol. Microbiol.">
        <title>The Global Catalogue of Microorganisms (GCM) 10K type strain sequencing project: providing services to taxonomists for standard genome sequencing and annotation.</title>
        <authorList>
            <consortium name="The Broad Institute Genomics Platform"/>
            <consortium name="The Broad Institute Genome Sequencing Center for Infectious Disease"/>
            <person name="Wu L."/>
            <person name="Ma J."/>
        </authorList>
    </citation>
    <scope>NUCLEOTIDE SEQUENCE [LARGE SCALE GENOMIC DNA]</scope>
    <source>
        <strain evidence="2">CECT 8482</strain>
    </source>
</reference>